<keyword evidence="5" id="KW-1185">Reference proteome</keyword>
<dbReference type="STRING" id="62062.ENSHHUP00000089521"/>
<dbReference type="GeneTree" id="ENSGT00940000162855"/>
<dbReference type="Proteomes" id="UP000314982">
    <property type="component" value="Unassembled WGS sequence"/>
</dbReference>
<dbReference type="GO" id="GO:0031581">
    <property type="term" value="P:hemidesmosome assembly"/>
    <property type="evidence" value="ECO:0007669"/>
    <property type="project" value="TreeGrafter"/>
</dbReference>
<reference evidence="4" key="2">
    <citation type="submission" date="2025-08" db="UniProtKB">
        <authorList>
            <consortium name="Ensembl"/>
        </authorList>
    </citation>
    <scope>IDENTIFICATION</scope>
</reference>
<reference evidence="4" key="3">
    <citation type="submission" date="2025-09" db="UniProtKB">
        <authorList>
            <consortium name="Ensembl"/>
        </authorList>
    </citation>
    <scope>IDENTIFICATION</scope>
</reference>
<dbReference type="GO" id="GO:0042060">
    <property type="term" value="P:wound healing"/>
    <property type="evidence" value="ECO:0007669"/>
    <property type="project" value="TreeGrafter"/>
</dbReference>
<feature type="domain" description="Desmoplakin SH3" evidence="3">
    <location>
        <begin position="25"/>
        <end position="75"/>
    </location>
</feature>
<dbReference type="Gene3D" id="1.20.58.1060">
    <property type="match status" value="1"/>
</dbReference>
<dbReference type="GO" id="GO:0042383">
    <property type="term" value="C:sarcolemma"/>
    <property type="evidence" value="ECO:0007669"/>
    <property type="project" value="TreeGrafter"/>
</dbReference>
<dbReference type="InterPro" id="IPR043197">
    <property type="entry name" value="Plakin"/>
</dbReference>
<dbReference type="GO" id="GO:0045296">
    <property type="term" value="F:cadherin binding"/>
    <property type="evidence" value="ECO:0007669"/>
    <property type="project" value="TreeGrafter"/>
</dbReference>
<evidence type="ECO:0000259" key="3">
    <source>
        <dbReference type="Pfam" id="PF17902"/>
    </source>
</evidence>
<dbReference type="GO" id="GO:0005925">
    <property type="term" value="C:focal adhesion"/>
    <property type="evidence" value="ECO:0007669"/>
    <property type="project" value="TreeGrafter"/>
</dbReference>
<evidence type="ECO:0000256" key="1">
    <source>
        <dbReference type="ARBA" id="ARBA00022553"/>
    </source>
</evidence>
<reference evidence="5" key="1">
    <citation type="submission" date="2018-06" db="EMBL/GenBank/DDBJ databases">
        <title>Genome assembly of Danube salmon.</title>
        <authorList>
            <person name="Macqueen D.J."/>
            <person name="Gundappa M.K."/>
        </authorList>
    </citation>
    <scope>NUCLEOTIDE SEQUENCE [LARGE SCALE GENOMIC DNA]</scope>
</reference>
<name>A0A4W5RHY4_9TELE</name>
<dbReference type="InterPro" id="IPR041615">
    <property type="entry name" value="Desmoplakin_SH3"/>
</dbReference>
<evidence type="ECO:0000313" key="4">
    <source>
        <dbReference type="Ensembl" id="ENSHHUP00000089521.1"/>
    </source>
</evidence>
<dbReference type="GO" id="GO:0030056">
    <property type="term" value="C:hemidesmosome"/>
    <property type="evidence" value="ECO:0007669"/>
    <property type="project" value="TreeGrafter"/>
</dbReference>
<organism evidence="4 5">
    <name type="scientific">Hucho hucho</name>
    <name type="common">huchen</name>
    <dbReference type="NCBI Taxonomy" id="62062"/>
    <lineage>
        <taxon>Eukaryota</taxon>
        <taxon>Metazoa</taxon>
        <taxon>Chordata</taxon>
        <taxon>Craniata</taxon>
        <taxon>Vertebrata</taxon>
        <taxon>Euteleostomi</taxon>
        <taxon>Actinopterygii</taxon>
        <taxon>Neopterygii</taxon>
        <taxon>Teleostei</taxon>
        <taxon>Protacanthopterygii</taxon>
        <taxon>Salmoniformes</taxon>
        <taxon>Salmonidae</taxon>
        <taxon>Salmoninae</taxon>
        <taxon>Hucho</taxon>
    </lineage>
</organism>
<sequence>DEKEQLKEFKTHLNGLNRRAKTIVQLKPRNPATPVKGKVPVQAICDFKQMETTVHRGDECALMDNCQPYKWKVQN</sequence>
<dbReference type="GO" id="GO:0045104">
    <property type="term" value="P:intermediate filament cytoskeleton organization"/>
    <property type="evidence" value="ECO:0007669"/>
    <property type="project" value="InterPro"/>
</dbReference>
<dbReference type="GO" id="GO:0005200">
    <property type="term" value="F:structural constituent of cytoskeleton"/>
    <property type="evidence" value="ECO:0007669"/>
    <property type="project" value="TreeGrafter"/>
</dbReference>
<dbReference type="Pfam" id="PF17902">
    <property type="entry name" value="SH3_10"/>
    <property type="match status" value="1"/>
</dbReference>
<dbReference type="GO" id="GO:0048471">
    <property type="term" value="C:perinuclear region of cytoplasm"/>
    <property type="evidence" value="ECO:0007669"/>
    <property type="project" value="TreeGrafter"/>
</dbReference>
<proteinExistence type="predicted"/>
<keyword evidence="1" id="KW-0597">Phosphoprotein</keyword>
<dbReference type="GO" id="GO:0008307">
    <property type="term" value="F:structural constituent of muscle"/>
    <property type="evidence" value="ECO:0007669"/>
    <property type="project" value="TreeGrafter"/>
</dbReference>
<evidence type="ECO:0000313" key="5">
    <source>
        <dbReference type="Proteomes" id="UP000314982"/>
    </source>
</evidence>
<protein>
    <recommendedName>
        <fullName evidence="3">Desmoplakin SH3 domain-containing protein</fullName>
    </recommendedName>
</protein>
<dbReference type="AlphaFoldDB" id="A0A4W5RHY4"/>
<dbReference type="PANTHER" id="PTHR23169">
    <property type="entry name" value="ENVOPLAKIN"/>
    <property type="match status" value="1"/>
</dbReference>
<accession>A0A4W5RHY4</accession>
<evidence type="ECO:0000256" key="2">
    <source>
        <dbReference type="ARBA" id="ARBA00022737"/>
    </source>
</evidence>
<dbReference type="GO" id="GO:0030506">
    <property type="term" value="F:ankyrin binding"/>
    <property type="evidence" value="ECO:0007669"/>
    <property type="project" value="TreeGrafter"/>
</dbReference>
<dbReference type="Ensembl" id="ENSHHUT00000092299.1">
    <property type="protein sequence ID" value="ENSHHUP00000089521.1"/>
    <property type="gene ID" value="ENSHHUG00000051683.1"/>
</dbReference>
<keyword evidence="2" id="KW-0677">Repeat</keyword>
<dbReference type="PANTHER" id="PTHR23169:SF32">
    <property type="entry name" value="PLECTIN ISOFORM X1"/>
    <property type="match status" value="1"/>
</dbReference>
<dbReference type="GO" id="GO:0005882">
    <property type="term" value="C:intermediate filament"/>
    <property type="evidence" value="ECO:0007669"/>
    <property type="project" value="TreeGrafter"/>
</dbReference>
<dbReference type="Gene3D" id="2.30.30.40">
    <property type="entry name" value="SH3 Domains"/>
    <property type="match status" value="1"/>
</dbReference>